<organism evidence="2 3">
    <name type="scientific">Rhizobium meliloti</name>
    <name type="common">Ensifer meliloti</name>
    <name type="synonym">Sinorhizobium meliloti</name>
    <dbReference type="NCBI Taxonomy" id="382"/>
    <lineage>
        <taxon>Bacteria</taxon>
        <taxon>Pseudomonadati</taxon>
        <taxon>Pseudomonadota</taxon>
        <taxon>Alphaproteobacteria</taxon>
        <taxon>Hyphomicrobiales</taxon>
        <taxon>Rhizobiaceae</taxon>
        <taxon>Sinorhizobium/Ensifer group</taxon>
        <taxon>Sinorhizobium</taxon>
    </lineage>
</organism>
<dbReference type="Proteomes" id="UP000429484">
    <property type="component" value="Unassembled WGS sequence"/>
</dbReference>
<evidence type="ECO:0000313" key="2">
    <source>
        <dbReference type="EMBL" id="MQW35968.1"/>
    </source>
</evidence>
<evidence type="ECO:0000256" key="1">
    <source>
        <dbReference type="SAM" id="SignalP"/>
    </source>
</evidence>
<proteinExistence type="predicted"/>
<comment type="caution">
    <text evidence="2">The sequence shown here is derived from an EMBL/GenBank/DDBJ whole genome shotgun (WGS) entry which is preliminary data.</text>
</comment>
<name>A0AAW9TVM3_RHIML</name>
<keyword evidence="1" id="KW-0732">Signal</keyword>
<feature type="chain" id="PRO_5043600590" description="Rap1a immunity protein domain-containing protein" evidence="1">
    <location>
        <begin position="30"/>
        <end position="117"/>
    </location>
</feature>
<feature type="signal peptide" evidence="1">
    <location>
        <begin position="1"/>
        <end position="29"/>
    </location>
</feature>
<reference evidence="2 3" key="1">
    <citation type="journal article" date="2013" name="Genome Biol.">
        <title>Comparative genomics of the core and accessory genomes of 48 Sinorhizobium strains comprising five genospecies.</title>
        <authorList>
            <person name="Sugawara M."/>
            <person name="Epstein B."/>
            <person name="Badgley B.D."/>
            <person name="Unno T."/>
            <person name="Xu L."/>
            <person name="Reese J."/>
            <person name="Gyaneshwar P."/>
            <person name="Denny R."/>
            <person name="Mudge J."/>
            <person name="Bharti A.K."/>
            <person name="Farmer A.D."/>
            <person name="May G.D."/>
            <person name="Woodward J.E."/>
            <person name="Medigue C."/>
            <person name="Vallenet D."/>
            <person name="Lajus A."/>
            <person name="Rouy Z."/>
            <person name="Martinez-Vaz B."/>
            <person name="Tiffin P."/>
            <person name="Young N.D."/>
            <person name="Sadowsky M.J."/>
        </authorList>
    </citation>
    <scope>NUCLEOTIDE SEQUENCE [LARGE SCALE GENOMIC DNA]</scope>
    <source>
        <strain evidence="2 3">N6B1</strain>
    </source>
</reference>
<evidence type="ECO:0000313" key="3">
    <source>
        <dbReference type="Proteomes" id="UP000429484"/>
    </source>
</evidence>
<gene>
    <name evidence="2" type="ORF">GHK53_25160</name>
</gene>
<accession>A0AAW9TVM3</accession>
<protein>
    <recommendedName>
        <fullName evidence="4">Rap1a immunity protein domain-containing protein</fullName>
    </recommendedName>
</protein>
<dbReference type="AlphaFoldDB" id="A0AAW9TVM3"/>
<dbReference type="EMBL" id="WISR01000204">
    <property type="protein sequence ID" value="MQW35968.1"/>
    <property type="molecule type" value="Genomic_DNA"/>
</dbReference>
<evidence type="ECO:0008006" key="4">
    <source>
        <dbReference type="Google" id="ProtNLM"/>
    </source>
</evidence>
<sequence>MLMKRPAFSTAVSLSLLALVSSRVNLSHAAEPTFAILQGMCRNTKDPLQQGYCTGFIEAIAIRIARDGKNCAFLQDYIDHANADLALSDLIADLNPAEYSEKAFDAVEKFFYNKGCS</sequence>